<feature type="coiled-coil region" evidence="1">
    <location>
        <begin position="3"/>
        <end position="30"/>
    </location>
</feature>
<evidence type="ECO:0000313" key="3">
    <source>
        <dbReference type="Proteomes" id="UP000186030"/>
    </source>
</evidence>
<sequence length="182" mass="21391">MGLEHLEQFLKQKKEERERKQINREELKKQWLREIESFYRQIEPFLTPLQEKGLLSVKRENIKIQEELLGEYTTEKWQLHFPDQIVTIEPVGKEVIGANGRIDMIGKNETVKFLLFDQQAQSPNITVSFPNLPAEAFKKTDLLRDKDDIEYAWKIATPPPNIRFIDLNEDSLSDALLEVLAR</sequence>
<reference evidence="2 3" key="1">
    <citation type="submission" date="2016-11" db="EMBL/GenBank/DDBJ databases">
        <authorList>
            <person name="Kadnikov V."/>
            <person name="Nazina T."/>
        </authorList>
    </citation>
    <scope>NUCLEOTIDE SEQUENCE [LARGE SCALE GENOMIC DNA]</scope>
    <source>
        <strain evidence="2 3">1017</strain>
    </source>
</reference>
<protein>
    <submittedName>
        <fullName evidence="2">Uncharacterized protein</fullName>
    </submittedName>
</protein>
<reference evidence="3" key="2">
    <citation type="submission" date="2017-01" db="EMBL/GenBank/DDBJ databases">
        <title>Genome sequencing and annotation of Geobacillus sp. 1017, a Hydrocarbon-Oxidizing Thermophilic Bacterium Isolated from a Heavy Oil Reservoir (China).</title>
        <authorList>
            <person name="Kadnikov V.V."/>
            <person name="Mardanov A.V."/>
            <person name="Poltaraus A.B."/>
            <person name="Sokolova D.S."/>
            <person name="Semenova E.M."/>
            <person name="Ravin N.V."/>
            <person name="Tourova T.P."/>
            <person name="Nazina T.N."/>
        </authorList>
    </citation>
    <scope>NUCLEOTIDE SEQUENCE [LARGE SCALE GENOMIC DNA]</scope>
    <source>
        <strain evidence="3">1017</strain>
    </source>
</reference>
<proteinExistence type="predicted"/>
<evidence type="ECO:0000256" key="1">
    <source>
        <dbReference type="SAM" id="Coils"/>
    </source>
</evidence>
<organism evidence="2 3">
    <name type="scientific">Geobacillus proteiniphilus</name>
    <dbReference type="NCBI Taxonomy" id="860353"/>
    <lineage>
        <taxon>Bacteria</taxon>
        <taxon>Bacillati</taxon>
        <taxon>Bacillota</taxon>
        <taxon>Bacilli</taxon>
        <taxon>Bacillales</taxon>
        <taxon>Anoxybacillaceae</taxon>
        <taxon>Geobacillus</taxon>
    </lineage>
</organism>
<gene>
    <name evidence="2" type="ORF">BRO54_0674</name>
</gene>
<name>A0A1Q5T735_9BACL</name>
<evidence type="ECO:0000313" key="2">
    <source>
        <dbReference type="EMBL" id="OKO96044.1"/>
    </source>
</evidence>
<dbReference type="Proteomes" id="UP000186030">
    <property type="component" value="Unassembled WGS sequence"/>
</dbReference>
<dbReference type="EMBL" id="MQMG01000005">
    <property type="protein sequence ID" value="OKO96044.1"/>
    <property type="molecule type" value="Genomic_DNA"/>
</dbReference>
<accession>A0A1Q5T735</accession>
<dbReference type="AlphaFoldDB" id="A0A1Q5T735"/>
<comment type="caution">
    <text evidence="2">The sequence shown here is derived from an EMBL/GenBank/DDBJ whole genome shotgun (WGS) entry which is preliminary data.</text>
</comment>
<dbReference type="RefSeq" id="WP_167367368.1">
    <property type="nucleotide sequence ID" value="NZ_MQMG01000005.1"/>
</dbReference>
<keyword evidence="1" id="KW-0175">Coiled coil</keyword>